<feature type="transmembrane region" description="Helical" evidence="1">
    <location>
        <begin position="30"/>
        <end position="52"/>
    </location>
</feature>
<keyword evidence="1" id="KW-1133">Transmembrane helix</keyword>
<evidence type="ECO:0000313" key="2">
    <source>
        <dbReference type="EMBL" id="AGJ63728.1"/>
    </source>
</evidence>
<sequence>MEKRILAGNIGLIVITGTLGYLYTINASPIISIIHLLLAIGIVSNFSLLYGFERGQKYK</sequence>
<accession>M9UCA7</accession>
<keyword evidence="1" id="KW-0472">Membrane</keyword>
<proteinExistence type="predicted"/>
<organism>
    <name type="scientific">Saccharolobus islandicus LAL14/1</name>
    <dbReference type="NCBI Taxonomy" id="1241935"/>
    <lineage>
        <taxon>Archaea</taxon>
        <taxon>Thermoproteota</taxon>
        <taxon>Thermoprotei</taxon>
        <taxon>Sulfolobales</taxon>
        <taxon>Sulfolobaceae</taxon>
        <taxon>Saccharolobus</taxon>
    </lineage>
</organism>
<gene>
    <name evidence="2" type="ORF">SiL_2292</name>
</gene>
<evidence type="ECO:0000256" key="1">
    <source>
        <dbReference type="SAM" id="Phobius"/>
    </source>
</evidence>
<name>M9UCA7_SACIS</name>
<dbReference type="KEGG" id="sic:SiL_2292"/>
<dbReference type="Proteomes" id="UP000013006">
    <property type="component" value="Chromosome"/>
</dbReference>
<dbReference type="HOGENOM" id="CLU_2949474_0_0_2"/>
<dbReference type="AlphaFoldDB" id="M9UCA7"/>
<reference evidence="2 3" key="1">
    <citation type="journal article" date="2013" name="Open Biol.">
        <title>Genomics and genetics of Sulfolobus islandicus LAL14/1, a model hyperthermophilic archaeon.</title>
        <authorList>
            <person name="Jaubert C."/>
            <person name="Danioux C."/>
            <person name="Oberto J."/>
            <person name="Cortez D."/>
            <person name="Bize A."/>
            <person name="Krupovic M."/>
            <person name="She Q."/>
            <person name="Forterre P."/>
            <person name="Prangishvili D."/>
            <person name="Sezonov G."/>
        </authorList>
    </citation>
    <scope>NUCLEOTIDE SEQUENCE [LARGE SCALE GENOMIC DNA]</scope>
    <source>
        <strain evidence="2">LAL14/1</strain>
    </source>
</reference>
<keyword evidence="1" id="KW-0812">Transmembrane</keyword>
<dbReference type="EMBL" id="CP003928">
    <property type="protein sequence ID" value="AGJ63728.1"/>
    <property type="molecule type" value="Genomic_DNA"/>
</dbReference>
<protein>
    <submittedName>
        <fullName evidence="2">Uncharacterized protein</fullName>
    </submittedName>
</protein>
<evidence type="ECO:0000313" key="3">
    <source>
        <dbReference type="Proteomes" id="UP000013006"/>
    </source>
</evidence>
<feature type="transmembrane region" description="Helical" evidence="1">
    <location>
        <begin position="5"/>
        <end position="24"/>
    </location>
</feature>